<dbReference type="InterPro" id="IPR051401">
    <property type="entry name" value="GtrA_CellWall_Glycosyl"/>
</dbReference>
<dbReference type="InterPro" id="IPR007267">
    <property type="entry name" value="GtrA_DPMS_TM"/>
</dbReference>
<reference evidence="11 12" key="2">
    <citation type="submission" date="2017-09" db="EMBL/GenBank/DDBJ databases">
        <title>Large-scale bioinformatics analysis of Bacillus genomes uncovers conserved roles of natural products in bacterial physiology.</title>
        <authorList>
            <consortium name="Agbiome Team Llc"/>
            <person name="Bleich R.M."/>
            <person name="Grubbs K.J."/>
            <person name="Santa Maria K.C."/>
            <person name="Allen S.E."/>
            <person name="Farag S."/>
            <person name="Shank E.A."/>
            <person name="Bowers A."/>
        </authorList>
    </citation>
    <scope>NUCLEOTIDE SEQUENCE [LARGE SCALE GENOMIC DNA]</scope>
    <source>
        <strain evidence="9 11">AFS021349</strain>
        <strain evidence="10 12">AFS094862</strain>
    </source>
</reference>
<evidence type="ECO:0000256" key="3">
    <source>
        <dbReference type="ARBA" id="ARBA00022692"/>
    </source>
</evidence>
<dbReference type="PANTHER" id="PTHR38459:SF1">
    <property type="entry name" value="PROPHAGE BACTOPRENOL-LINKED GLUCOSE TRANSLOCASE HOMOLOG"/>
    <property type="match status" value="1"/>
</dbReference>
<dbReference type="Pfam" id="PF04138">
    <property type="entry name" value="GtrA_DPMS_TM"/>
    <property type="match status" value="1"/>
</dbReference>
<dbReference type="GO" id="GO:0000271">
    <property type="term" value="P:polysaccharide biosynthetic process"/>
    <property type="evidence" value="ECO:0007669"/>
    <property type="project" value="InterPro"/>
</dbReference>
<protein>
    <submittedName>
        <fullName evidence="8">GtrA family protein</fullName>
    </submittedName>
</protein>
<dbReference type="EMBL" id="NVOI01000049">
    <property type="protein sequence ID" value="PGG92080.1"/>
    <property type="molecule type" value="Genomic_DNA"/>
</dbReference>
<comment type="caution">
    <text evidence="8">The sequence shown here is derived from an EMBL/GenBank/DDBJ whole genome shotgun (WGS) entry which is preliminary data.</text>
</comment>
<name>A0A2B6P017_9BACI</name>
<dbReference type="AlphaFoldDB" id="A0A2B6P017"/>
<keyword evidence="5 6" id="KW-0472">Membrane</keyword>
<dbReference type="EMBL" id="NUEH01000021">
    <property type="protein sequence ID" value="PEI86793.1"/>
    <property type="molecule type" value="Genomic_DNA"/>
</dbReference>
<comment type="similarity">
    <text evidence="2">Belongs to the GtrA family.</text>
</comment>
<feature type="transmembrane region" description="Helical" evidence="6">
    <location>
        <begin position="93"/>
        <end position="113"/>
    </location>
</feature>
<evidence type="ECO:0000313" key="8">
    <source>
        <dbReference type="EMBL" id="PEI86793.1"/>
    </source>
</evidence>
<evidence type="ECO:0000256" key="4">
    <source>
        <dbReference type="ARBA" id="ARBA00022989"/>
    </source>
</evidence>
<dbReference type="RefSeq" id="WP_000413274.1">
    <property type="nucleotide sequence ID" value="NZ_CP036090.1"/>
</dbReference>
<evidence type="ECO:0000313" key="9">
    <source>
        <dbReference type="EMBL" id="PEQ04228.1"/>
    </source>
</evidence>
<evidence type="ECO:0000256" key="1">
    <source>
        <dbReference type="ARBA" id="ARBA00004141"/>
    </source>
</evidence>
<evidence type="ECO:0000256" key="6">
    <source>
        <dbReference type="SAM" id="Phobius"/>
    </source>
</evidence>
<dbReference type="Proteomes" id="UP000225320">
    <property type="component" value="Unassembled WGS sequence"/>
</dbReference>
<organism evidence="8">
    <name type="scientific">Bacillus toyonensis</name>
    <dbReference type="NCBI Taxonomy" id="155322"/>
    <lineage>
        <taxon>Bacteria</taxon>
        <taxon>Bacillati</taxon>
        <taxon>Bacillota</taxon>
        <taxon>Bacilli</taxon>
        <taxon>Bacillales</taxon>
        <taxon>Bacillaceae</taxon>
        <taxon>Bacillus</taxon>
        <taxon>Bacillus cereus group</taxon>
    </lineage>
</organism>
<sequence length="127" mass="14464">MEKLLKFGLVGIFNTLITIISFGILVKLGMNYLVANTIAYLIGVANSYYWNKNWVFKPNNKSTSMFFKFLTVNLIVLAFNTLCLFILVDKLTFNAFIAQIFAIGVGMVINFILNKIWTFNQTEQATN</sequence>
<keyword evidence="3 6" id="KW-0812">Transmembrane</keyword>
<feature type="transmembrane region" description="Helical" evidence="6">
    <location>
        <begin position="7"/>
        <end position="26"/>
    </location>
</feature>
<feature type="transmembrane region" description="Helical" evidence="6">
    <location>
        <begin position="32"/>
        <end position="49"/>
    </location>
</feature>
<dbReference type="PANTHER" id="PTHR38459">
    <property type="entry name" value="PROPHAGE BACTOPRENOL-LINKED GLUCOSE TRANSLOCASE HOMOLOG"/>
    <property type="match status" value="1"/>
</dbReference>
<dbReference type="GO" id="GO:0005886">
    <property type="term" value="C:plasma membrane"/>
    <property type="evidence" value="ECO:0007669"/>
    <property type="project" value="TreeGrafter"/>
</dbReference>
<dbReference type="Proteomes" id="UP000220841">
    <property type="component" value="Unassembled WGS sequence"/>
</dbReference>
<evidence type="ECO:0000313" key="12">
    <source>
        <dbReference type="Proteomes" id="UP000225320"/>
    </source>
</evidence>
<accession>A0A2B6P017</accession>
<feature type="transmembrane region" description="Helical" evidence="6">
    <location>
        <begin position="69"/>
        <end position="87"/>
    </location>
</feature>
<proteinExistence type="inferred from homology"/>
<dbReference type="GeneID" id="64186695"/>
<comment type="subcellular location">
    <subcellularLocation>
        <location evidence="1">Membrane</location>
        <topology evidence="1">Multi-pass membrane protein</topology>
    </subcellularLocation>
</comment>
<gene>
    <name evidence="9" type="ORF">CN585_17660</name>
    <name evidence="8" type="ORF">CN678_11010</name>
    <name evidence="10" type="ORF">CON73_14870</name>
</gene>
<keyword evidence="4 6" id="KW-1133">Transmembrane helix</keyword>
<dbReference type="Proteomes" id="UP000220969">
    <property type="component" value="Unassembled WGS sequence"/>
</dbReference>
<reference evidence="8" key="1">
    <citation type="submission" date="2017-09" db="EMBL/GenBank/DDBJ databases">
        <title>Large-scale bioinformatics analysis of Bacillus genomes uncovers conserved roles of natural products in bacterial physiology.</title>
        <authorList>
            <consortium name="Agbiome Team Llc"/>
            <person name="Bleich R.M."/>
            <person name="Kirk G.J."/>
            <person name="Santa Maria K.C."/>
            <person name="Allen S.E."/>
            <person name="Farag S."/>
            <person name="Shank E.A."/>
            <person name="Bowers A."/>
        </authorList>
    </citation>
    <scope>NUCLEOTIDE SEQUENCE</scope>
    <source>
        <strain evidence="8">AFS005430</strain>
    </source>
</reference>
<evidence type="ECO:0000259" key="7">
    <source>
        <dbReference type="Pfam" id="PF04138"/>
    </source>
</evidence>
<evidence type="ECO:0000313" key="11">
    <source>
        <dbReference type="Proteomes" id="UP000220841"/>
    </source>
</evidence>
<feature type="domain" description="GtrA/DPMS transmembrane" evidence="7">
    <location>
        <begin position="6"/>
        <end position="119"/>
    </location>
</feature>
<evidence type="ECO:0000256" key="2">
    <source>
        <dbReference type="ARBA" id="ARBA00009399"/>
    </source>
</evidence>
<evidence type="ECO:0000313" key="10">
    <source>
        <dbReference type="EMBL" id="PGG92080.1"/>
    </source>
</evidence>
<evidence type="ECO:0000256" key="5">
    <source>
        <dbReference type="ARBA" id="ARBA00023136"/>
    </source>
</evidence>
<dbReference type="EMBL" id="NUBY01000080">
    <property type="protein sequence ID" value="PEQ04228.1"/>
    <property type="molecule type" value="Genomic_DNA"/>
</dbReference>